<accession>A0A5B7CN88</accession>
<sequence length="281" mass="31337">MLGDQQTTEAIMNILVVKDRLAKSLTVLGVLYCGLDTLLHGTKKQSSSGQTLLLKLSALVANHGEDPIALFPHNVPDTPCTLPGVLAATAHELDGCHGFCHLGRETLTEVYLFQESFVEDHHHHQKMTQNQCLLPLILATLWEVVEDGGNQDGQVVQPYSDEDQAGAGLQEHGGDRRLLDPDELEEELVYEEDEEPDEEQRGDREFFLLKACFGDRLGDLLGDRGETLGFDLRGERLGERRGDLLGERGDLLLDLQEIYSYIMLTSIHYLHIGVRNDAQQI</sequence>
<evidence type="ECO:0000313" key="2">
    <source>
        <dbReference type="Proteomes" id="UP000324222"/>
    </source>
</evidence>
<reference evidence="1 2" key="1">
    <citation type="submission" date="2019-05" db="EMBL/GenBank/DDBJ databases">
        <title>Another draft genome of Portunus trituberculatus and its Hox gene families provides insights of decapod evolution.</title>
        <authorList>
            <person name="Jeong J.-H."/>
            <person name="Song I."/>
            <person name="Kim S."/>
            <person name="Choi T."/>
            <person name="Kim D."/>
            <person name="Ryu S."/>
            <person name="Kim W."/>
        </authorList>
    </citation>
    <scope>NUCLEOTIDE SEQUENCE [LARGE SCALE GENOMIC DNA]</scope>
    <source>
        <tissue evidence="1">Muscle</tissue>
    </source>
</reference>
<comment type="caution">
    <text evidence="1">The sequence shown here is derived from an EMBL/GenBank/DDBJ whole genome shotgun (WGS) entry which is preliminary data.</text>
</comment>
<dbReference type="Proteomes" id="UP000324222">
    <property type="component" value="Unassembled WGS sequence"/>
</dbReference>
<dbReference type="AlphaFoldDB" id="A0A5B7CN88"/>
<name>A0A5B7CN88_PORTR</name>
<keyword evidence="2" id="KW-1185">Reference proteome</keyword>
<evidence type="ECO:0000313" key="1">
    <source>
        <dbReference type="EMBL" id="MPC11127.1"/>
    </source>
</evidence>
<protein>
    <submittedName>
        <fullName evidence="1">Uncharacterized protein</fullName>
    </submittedName>
</protein>
<dbReference type="EMBL" id="VSRR010000146">
    <property type="protein sequence ID" value="MPC11127.1"/>
    <property type="molecule type" value="Genomic_DNA"/>
</dbReference>
<organism evidence="1 2">
    <name type="scientific">Portunus trituberculatus</name>
    <name type="common">Swimming crab</name>
    <name type="synonym">Neptunus trituberculatus</name>
    <dbReference type="NCBI Taxonomy" id="210409"/>
    <lineage>
        <taxon>Eukaryota</taxon>
        <taxon>Metazoa</taxon>
        <taxon>Ecdysozoa</taxon>
        <taxon>Arthropoda</taxon>
        <taxon>Crustacea</taxon>
        <taxon>Multicrustacea</taxon>
        <taxon>Malacostraca</taxon>
        <taxon>Eumalacostraca</taxon>
        <taxon>Eucarida</taxon>
        <taxon>Decapoda</taxon>
        <taxon>Pleocyemata</taxon>
        <taxon>Brachyura</taxon>
        <taxon>Eubrachyura</taxon>
        <taxon>Portunoidea</taxon>
        <taxon>Portunidae</taxon>
        <taxon>Portuninae</taxon>
        <taxon>Portunus</taxon>
    </lineage>
</organism>
<proteinExistence type="predicted"/>
<gene>
    <name evidence="1" type="ORF">E2C01_003785</name>
</gene>